<sequence>MDGRETNLKHGCSLQMGINREAIKMWDETWTTIEILNSRFDFLVARHSYFTLYLFRFTAIMMWDEIWTTIEVSNPQYDFLVARPNYCTLDLFCFVLRQSPKDNNFSTSSFVGHFNMIQVIKMWEETWTTFDFGSVLIHGQRRGQYGAGVTQATEFDCPEEFGYYPHPSDCTQYYVCVFGGALLESCTGGLMYSHELQTSRAPVQQQQRSQATLSREQQQQERRQRIEQEEIAKQQLYAEDLGPAEEVESDRQQRVYRGQPSSLGQVARDRDGLRHQPNTIQAPSTSRDKVSVISYATQPPPQYRPEPSAAPLQYSPQPPQPQPSPTTGRSVFAHPANTSYQPNNYDQYYAVYDDDDQLYRDVDYGHYQNNQGNSPQPFSRGNNNNNNRQEPQNVEIVNQPQQQQQQAPQRQQANNAYVSSSFNVQSQDVYSPTVSSQDYNDNYNAHVNVQYDVDDTFPQTKPSRGSVRGRGKATFTTASVPETGNRGTPSSVARGSRPTLKPSTAIVSKAQEFIDIYKYPPSRPESVYPTPTPDKSAAKCRKDVCLLPDCNCGGKDIPGDLEPEQVPQIVLLTFDDAVNDLNKGLYQDLFEKGRTNPNGCPIAATFYVSHEWTDYGQVQSLYADGHEMASHSVSHSFGEQFSQKKWTKEVAGQREILAAYGGVKQEDIRGMRAPFLAVGGNKMFKMLYDSNFTYDSSMPVYENKPPSWPYTLDYKLFHDCMIPPCPTRSYPGVWEVPMVMWTDLNGGRCSMGDACSNPPTSDGVYKMLIKNFERHYTTNRAPFGLFYHAAWFTQPHHKEGFIAFLDTLVSMNDVWLVTNWQALQWVRDPTPISRLNNFQPFQCNYQDRPRRCNNPKVCNLWHKSGVRYMRTCQPCPDVYPWTGKSGVRNSRVDNDIGTD</sequence>
<dbReference type="Proteomes" id="UP000515158">
    <property type="component" value="Unplaced"/>
</dbReference>
<feature type="compositionally biased region" description="Basic and acidic residues" evidence="1">
    <location>
        <begin position="218"/>
        <end position="232"/>
    </location>
</feature>
<dbReference type="OrthoDB" id="504708at2759"/>
<dbReference type="AlphaFoldDB" id="A0A6P9A8W3"/>
<feature type="region of interest" description="Disordered" evidence="1">
    <location>
        <begin position="455"/>
        <end position="504"/>
    </location>
</feature>
<feature type="region of interest" description="Disordered" evidence="1">
    <location>
        <begin position="364"/>
        <end position="390"/>
    </location>
</feature>
<accession>A0A6P9A8W3</accession>
<dbReference type="SMART" id="SM00494">
    <property type="entry name" value="ChtBD2"/>
    <property type="match status" value="1"/>
</dbReference>
<dbReference type="InterPro" id="IPR002557">
    <property type="entry name" value="Chitin-bd_dom"/>
</dbReference>
<proteinExistence type="predicted"/>
<dbReference type="CDD" id="cd10975">
    <property type="entry name" value="CE4_CDA_like_2"/>
    <property type="match status" value="1"/>
</dbReference>
<protein>
    <submittedName>
        <fullName evidence="4">Uncharacterized protein LOC117652726</fullName>
    </submittedName>
</protein>
<evidence type="ECO:0000313" key="4">
    <source>
        <dbReference type="RefSeq" id="XP_034253709.1"/>
    </source>
</evidence>
<dbReference type="Gene3D" id="3.20.20.370">
    <property type="entry name" value="Glycoside hydrolase/deacetylase"/>
    <property type="match status" value="1"/>
</dbReference>
<dbReference type="RefSeq" id="XP_034253709.1">
    <property type="nucleotide sequence ID" value="XM_034397818.1"/>
</dbReference>
<evidence type="ECO:0000256" key="1">
    <source>
        <dbReference type="SAM" id="MobiDB-lite"/>
    </source>
</evidence>
<dbReference type="GO" id="GO:0008061">
    <property type="term" value="F:chitin binding"/>
    <property type="evidence" value="ECO:0007669"/>
    <property type="project" value="InterPro"/>
</dbReference>
<dbReference type="InParanoid" id="A0A6P9A8W3"/>
<keyword evidence="3" id="KW-1185">Reference proteome</keyword>
<gene>
    <name evidence="4" type="primary">LOC117652726</name>
</gene>
<dbReference type="Pfam" id="PF01607">
    <property type="entry name" value="CBM_14"/>
    <property type="match status" value="1"/>
</dbReference>
<dbReference type="SUPFAM" id="SSF57625">
    <property type="entry name" value="Invertebrate chitin-binding proteins"/>
    <property type="match status" value="1"/>
</dbReference>
<dbReference type="FunFam" id="3.20.20.370:FF:000003">
    <property type="entry name" value="CLUMA_CG003232, isoform B"/>
    <property type="match status" value="1"/>
</dbReference>
<dbReference type="KEGG" id="tpal:117652726"/>
<dbReference type="FunCoup" id="A0A6P9A8W3">
    <property type="interactions" value="9"/>
</dbReference>
<evidence type="ECO:0000313" key="3">
    <source>
        <dbReference type="Proteomes" id="UP000515158"/>
    </source>
</evidence>
<dbReference type="GO" id="GO:0005975">
    <property type="term" value="P:carbohydrate metabolic process"/>
    <property type="evidence" value="ECO:0007669"/>
    <property type="project" value="InterPro"/>
</dbReference>
<feature type="compositionally biased region" description="Polar residues" evidence="1">
    <location>
        <begin position="201"/>
        <end position="214"/>
    </location>
</feature>
<dbReference type="InterPro" id="IPR002509">
    <property type="entry name" value="NODB_dom"/>
</dbReference>
<dbReference type="GeneID" id="117652726"/>
<feature type="region of interest" description="Disordered" evidence="1">
    <location>
        <begin position="201"/>
        <end position="344"/>
    </location>
</feature>
<dbReference type="InterPro" id="IPR036508">
    <property type="entry name" value="Chitin-bd_dom_sf"/>
</dbReference>
<organism evidence="4">
    <name type="scientific">Thrips palmi</name>
    <name type="common">Melon thrips</name>
    <dbReference type="NCBI Taxonomy" id="161013"/>
    <lineage>
        <taxon>Eukaryota</taxon>
        <taxon>Metazoa</taxon>
        <taxon>Ecdysozoa</taxon>
        <taxon>Arthropoda</taxon>
        <taxon>Hexapoda</taxon>
        <taxon>Insecta</taxon>
        <taxon>Pterygota</taxon>
        <taxon>Neoptera</taxon>
        <taxon>Paraneoptera</taxon>
        <taxon>Thysanoptera</taxon>
        <taxon>Terebrantia</taxon>
        <taxon>Thripoidea</taxon>
        <taxon>Thripidae</taxon>
        <taxon>Thrips</taxon>
    </lineage>
</organism>
<evidence type="ECO:0000259" key="2">
    <source>
        <dbReference type="PROSITE" id="PS50940"/>
    </source>
</evidence>
<feature type="compositionally biased region" description="Polar residues" evidence="1">
    <location>
        <begin position="276"/>
        <end position="285"/>
    </location>
</feature>
<dbReference type="PROSITE" id="PS50940">
    <property type="entry name" value="CHIT_BIND_II"/>
    <property type="match status" value="1"/>
</dbReference>
<dbReference type="Pfam" id="PF01522">
    <property type="entry name" value="Polysacc_deac_1"/>
    <property type="match status" value="1"/>
</dbReference>
<feature type="compositionally biased region" description="Polar residues" evidence="1">
    <location>
        <begin position="367"/>
        <end position="381"/>
    </location>
</feature>
<dbReference type="Gene3D" id="2.170.140.10">
    <property type="entry name" value="Chitin binding domain"/>
    <property type="match status" value="1"/>
</dbReference>
<reference evidence="4" key="1">
    <citation type="submission" date="2025-08" db="UniProtKB">
        <authorList>
            <consortium name="RefSeq"/>
        </authorList>
    </citation>
    <scope>IDENTIFICATION</scope>
    <source>
        <tissue evidence="4">Total insect</tissue>
    </source>
</reference>
<dbReference type="GO" id="GO:0005576">
    <property type="term" value="C:extracellular region"/>
    <property type="evidence" value="ECO:0007669"/>
    <property type="project" value="InterPro"/>
</dbReference>
<feature type="domain" description="Chitin-binding type-2" evidence="2">
    <location>
        <begin position="154"/>
        <end position="193"/>
    </location>
</feature>
<dbReference type="SUPFAM" id="SSF88713">
    <property type="entry name" value="Glycoside hydrolase/deacetylase"/>
    <property type="match status" value="1"/>
</dbReference>
<name>A0A6P9A8W3_THRPL</name>
<dbReference type="InterPro" id="IPR011330">
    <property type="entry name" value="Glyco_hydro/deAcase_b/a-brl"/>
</dbReference>
<dbReference type="GO" id="GO:0016810">
    <property type="term" value="F:hydrolase activity, acting on carbon-nitrogen (but not peptide) bonds"/>
    <property type="evidence" value="ECO:0007669"/>
    <property type="project" value="InterPro"/>
</dbReference>
<dbReference type="InterPro" id="IPR052740">
    <property type="entry name" value="CE4"/>
</dbReference>
<dbReference type="PANTHER" id="PTHR45985">
    <property type="match status" value="1"/>
</dbReference>
<dbReference type="PANTHER" id="PTHR45985:SF12">
    <property type="entry name" value="CHITIN DEACETYLASE-LIKE 5, ISOFORM B"/>
    <property type="match status" value="1"/>
</dbReference>
<feature type="compositionally biased region" description="Polar residues" evidence="1">
    <location>
        <begin position="474"/>
        <end position="493"/>
    </location>
</feature>